<keyword evidence="4" id="KW-1185">Reference proteome</keyword>
<proteinExistence type="inferred from homology"/>
<organism evidence="3 4">
    <name type="scientific">Pseudooceanicola algae</name>
    <dbReference type="NCBI Taxonomy" id="1537215"/>
    <lineage>
        <taxon>Bacteria</taxon>
        <taxon>Pseudomonadati</taxon>
        <taxon>Pseudomonadota</taxon>
        <taxon>Alphaproteobacteria</taxon>
        <taxon>Rhodobacterales</taxon>
        <taxon>Paracoccaceae</taxon>
        <taxon>Pseudooceanicola</taxon>
    </lineage>
</organism>
<evidence type="ECO:0000313" key="4">
    <source>
        <dbReference type="Proteomes" id="UP000283786"/>
    </source>
</evidence>
<dbReference type="PRINTS" id="PR00260">
    <property type="entry name" value="CHEMTRNSDUCR"/>
</dbReference>
<dbReference type="OrthoDB" id="2489132at2"/>
<dbReference type="GO" id="GO:0004888">
    <property type="term" value="F:transmembrane signaling receptor activity"/>
    <property type="evidence" value="ECO:0007669"/>
    <property type="project" value="InterPro"/>
</dbReference>
<dbReference type="GO" id="GO:0007165">
    <property type="term" value="P:signal transduction"/>
    <property type="evidence" value="ECO:0007669"/>
    <property type="project" value="UniProtKB-KW"/>
</dbReference>
<dbReference type="EMBL" id="CP060436">
    <property type="protein sequence ID" value="QPM89519.1"/>
    <property type="molecule type" value="Genomic_DNA"/>
</dbReference>
<dbReference type="InterPro" id="IPR004090">
    <property type="entry name" value="Chemotax_Me-accpt_rcpt"/>
</dbReference>
<dbReference type="AlphaFoldDB" id="A0A418SE74"/>
<name>A0A418SE74_9RHOB</name>
<evidence type="ECO:0000256" key="2">
    <source>
        <dbReference type="ARBA" id="ARBA00029447"/>
    </source>
</evidence>
<dbReference type="GO" id="GO:0016020">
    <property type="term" value="C:membrane"/>
    <property type="evidence" value="ECO:0007669"/>
    <property type="project" value="InterPro"/>
</dbReference>
<accession>A0A418SE74</accession>
<dbReference type="PANTHER" id="PTHR32089:SF112">
    <property type="entry name" value="LYSOZYME-LIKE PROTEIN-RELATED"/>
    <property type="match status" value="1"/>
</dbReference>
<dbReference type="Proteomes" id="UP000283786">
    <property type="component" value="Chromosome"/>
</dbReference>
<dbReference type="RefSeq" id="WP_119839943.1">
    <property type="nucleotide sequence ID" value="NZ_CP060436.1"/>
</dbReference>
<reference evidence="3 4" key="1">
    <citation type="submission" date="2020-08" db="EMBL/GenBank/DDBJ databases">
        <title>Genome sequence of Rhodobacteraceae bacterium Lw-13e.</title>
        <authorList>
            <person name="Poehlein A."/>
            <person name="Wolter L."/>
            <person name="Daniel R."/>
            <person name="Brinkhoff T."/>
        </authorList>
    </citation>
    <scope>NUCLEOTIDE SEQUENCE [LARGE SCALE GENOMIC DNA]</scope>
    <source>
        <strain evidence="3 4">Lw-13e</strain>
    </source>
</reference>
<evidence type="ECO:0000256" key="1">
    <source>
        <dbReference type="ARBA" id="ARBA00023224"/>
    </source>
</evidence>
<dbReference type="PROSITE" id="PS50111">
    <property type="entry name" value="CHEMOTAXIS_TRANSDUC_2"/>
    <property type="match status" value="1"/>
</dbReference>
<dbReference type="Pfam" id="PF00015">
    <property type="entry name" value="MCPsignal"/>
    <property type="match status" value="1"/>
</dbReference>
<evidence type="ECO:0000313" key="3">
    <source>
        <dbReference type="EMBL" id="QPM89519.1"/>
    </source>
</evidence>
<comment type="similarity">
    <text evidence="2">Belongs to the methyl-accepting chemotaxis (MCP) protein family.</text>
</comment>
<dbReference type="PANTHER" id="PTHR32089">
    <property type="entry name" value="METHYL-ACCEPTING CHEMOTAXIS PROTEIN MCPB"/>
    <property type="match status" value="1"/>
</dbReference>
<protein>
    <submittedName>
        <fullName evidence="3">Uncharacterized protein</fullName>
    </submittedName>
</protein>
<dbReference type="SMART" id="SM00283">
    <property type="entry name" value="MA"/>
    <property type="match status" value="1"/>
</dbReference>
<sequence length="468" mass="51772">MEHETDFRTPSRIDPSLDRLAANAATVSQEIVDVDGFVSDLAERTEVLLNQLRKAHEGSGHVLQMNASVMSTLQNAFAELEQTHASFLEALGQSQTAGKLGQEVLTWVDTLSGRTKDVETVLTDVQSSNEQITVIAAQVNMLAINAKIEAARAGEAGRGFSVVADAINTLSQQTGVAAEQIGDNVERLVAWIMQLQSETASVSVTSGKLSAVNRVSQDRNVAVREALAQSVRQMKLVRDDAVEADHALRDYAPRVEDTFTTMRQSVGGITETHERLHELVDLSERLVQDSIAAGGGSEDKPMIEAVQDRAAQISALFEEAVETGRIAYDDFFDCEYRSLPGTDPEQVMTRFTPLTDMLLPEILEEALKLDPRVVFCAAVDKNGYLPTHNREFSEPQGDDPVWNMANCRNRRIFDDRVGLKAGRNQEPFLMQVYRRDMGGGDHVLMRDLSAPIFIKNRHWGGLRLAYRF</sequence>
<dbReference type="SUPFAM" id="SSF58104">
    <property type="entry name" value="Methyl-accepting chemotaxis protein (MCP) signaling domain"/>
    <property type="match status" value="1"/>
</dbReference>
<dbReference type="GO" id="GO:0006935">
    <property type="term" value="P:chemotaxis"/>
    <property type="evidence" value="ECO:0007669"/>
    <property type="project" value="InterPro"/>
</dbReference>
<dbReference type="Gene3D" id="1.10.287.950">
    <property type="entry name" value="Methyl-accepting chemotaxis protein"/>
    <property type="match status" value="1"/>
</dbReference>
<gene>
    <name evidence="3" type="ORF">PSAL_007400</name>
</gene>
<dbReference type="KEGG" id="palw:PSAL_007400"/>
<keyword evidence="1" id="KW-0807">Transducer</keyword>
<dbReference type="InterPro" id="IPR004089">
    <property type="entry name" value="MCPsignal_dom"/>
</dbReference>